<protein>
    <submittedName>
        <fullName evidence="1">Uncharacterized protein</fullName>
    </submittedName>
</protein>
<dbReference type="OrthoDB" id="292535at2"/>
<evidence type="ECO:0000313" key="1">
    <source>
        <dbReference type="EMBL" id="RUL89373.1"/>
    </source>
</evidence>
<proteinExistence type="predicted"/>
<evidence type="ECO:0000313" key="2">
    <source>
        <dbReference type="Proteomes" id="UP000280296"/>
    </source>
</evidence>
<dbReference type="Proteomes" id="UP000280296">
    <property type="component" value="Unassembled WGS sequence"/>
</dbReference>
<accession>A0A432MPI1</accession>
<keyword evidence="2" id="KW-1185">Reference proteome</keyword>
<organism evidence="1 2">
    <name type="scientific">Tautonia sociabilis</name>
    <dbReference type="NCBI Taxonomy" id="2080755"/>
    <lineage>
        <taxon>Bacteria</taxon>
        <taxon>Pseudomonadati</taxon>
        <taxon>Planctomycetota</taxon>
        <taxon>Planctomycetia</taxon>
        <taxon>Isosphaerales</taxon>
        <taxon>Isosphaeraceae</taxon>
        <taxon>Tautonia</taxon>
    </lineage>
</organism>
<dbReference type="EMBL" id="RYZH01000003">
    <property type="protein sequence ID" value="RUL89373.1"/>
    <property type="molecule type" value="Genomic_DNA"/>
</dbReference>
<reference evidence="1 2" key="1">
    <citation type="submission" date="2018-12" db="EMBL/GenBank/DDBJ databases">
        <authorList>
            <person name="Toschakov S.V."/>
        </authorList>
    </citation>
    <scope>NUCLEOTIDE SEQUENCE [LARGE SCALE GENOMIC DNA]</scope>
    <source>
        <strain evidence="1 2">GM2012</strain>
    </source>
</reference>
<reference evidence="1 2" key="2">
    <citation type="submission" date="2019-01" db="EMBL/GenBank/DDBJ databases">
        <title>Tautonia sociabilis, a novel thermotolerant planctomycete of Isosphaeraceae family, isolated from a 4000 m deep subterranean habitat.</title>
        <authorList>
            <person name="Kovaleva O.L."/>
            <person name="Elcheninov A.G."/>
            <person name="Van Heerden E."/>
            <person name="Toshchakov S.V."/>
            <person name="Novikov A."/>
            <person name="Bonch-Osmolovskaya E.A."/>
            <person name="Kublanov I.V."/>
        </authorList>
    </citation>
    <scope>NUCLEOTIDE SEQUENCE [LARGE SCALE GENOMIC DNA]</scope>
    <source>
        <strain evidence="1 2">GM2012</strain>
    </source>
</reference>
<dbReference type="RefSeq" id="WP_126723809.1">
    <property type="nucleotide sequence ID" value="NZ_RYZH01000003.1"/>
</dbReference>
<dbReference type="AlphaFoldDB" id="A0A432MPI1"/>
<name>A0A432MPI1_9BACT</name>
<gene>
    <name evidence="1" type="ORF">TsocGM_02895</name>
</gene>
<sequence length="90" mass="9944">MRLASGKDDTPAKNAASEWSEIRRRMEELGVGRFWVEGEFGGPVTFRCVVPVIGDRAVSQHFEAEGQDLVSAAQDALRRIALWRATEPAS</sequence>
<comment type="caution">
    <text evidence="1">The sequence shown here is derived from an EMBL/GenBank/DDBJ whole genome shotgun (WGS) entry which is preliminary data.</text>
</comment>